<dbReference type="PANTHER" id="PTHR21493">
    <property type="entry name" value="CGI-141-RELATED/LIPASE CONTAINING PROTEIN"/>
    <property type="match status" value="1"/>
</dbReference>
<feature type="transmembrane region" description="Helical" evidence="7">
    <location>
        <begin position="86"/>
        <end position="109"/>
    </location>
</feature>
<feature type="transmembrane region" description="Helical" evidence="7">
    <location>
        <begin position="63"/>
        <end position="80"/>
    </location>
</feature>
<dbReference type="EMBL" id="BTFZ01000011">
    <property type="protein sequence ID" value="GMM36128.1"/>
    <property type="molecule type" value="Genomic_DNA"/>
</dbReference>
<feature type="transmembrane region" description="Helical" evidence="7">
    <location>
        <begin position="12"/>
        <end position="29"/>
    </location>
</feature>
<keyword evidence="4" id="KW-0333">Golgi apparatus</keyword>
<keyword evidence="2 7" id="KW-0812">Transmembrane</keyword>
<evidence type="ECO:0000256" key="6">
    <source>
        <dbReference type="ARBA" id="ARBA00025799"/>
    </source>
</evidence>
<dbReference type="RefSeq" id="XP_064853124.1">
    <property type="nucleotide sequence ID" value="XM_064997052.1"/>
</dbReference>
<dbReference type="GO" id="GO:0005829">
    <property type="term" value="C:cytosol"/>
    <property type="evidence" value="ECO:0007669"/>
    <property type="project" value="GOC"/>
</dbReference>
<evidence type="ECO:0000256" key="5">
    <source>
        <dbReference type="ARBA" id="ARBA00023136"/>
    </source>
</evidence>
<comment type="subcellular location">
    <subcellularLocation>
        <location evidence="1">Golgi apparatus membrane</location>
        <topology evidence="1">Multi-pass membrane protein</topology>
    </subcellularLocation>
</comment>
<dbReference type="GO" id="GO:0000139">
    <property type="term" value="C:Golgi membrane"/>
    <property type="evidence" value="ECO:0007669"/>
    <property type="project" value="UniProtKB-SubCell"/>
</dbReference>
<protein>
    <submittedName>
        <fullName evidence="8">Got1 protein</fullName>
    </submittedName>
</protein>
<dbReference type="AlphaFoldDB" id="A0AAV5QMW3"/>
<evidence type="ECO:0000256" key="4">
    <source>
        <dbReference type="ARBA" id="ARBA00023034"/>
    </source>
</evidence>
<keyword evidence="3 7" id="KW-1133">Transmembrane helix</keyword>
<dbReference type="InterPro" id="IPR007305">
    <property type="entry name" value="Vesicle_transpt_Got1/SFT2"/>
</dbReference>
<evidence type="ECO:0000313" key="8">
    <source>
        <dbReference type="EMBL" id="GMM36128.1"/>
    </source>
</evidence>
<reference evidence="8 9" key="1">
    <citation type="journal article" date="2023" name="Elife">
        <title>Identification of key yeast species and microbe-microbe interactions impacting larval growth of Drosophila in the wild.</title>
        <authorList>
            <person name="Mure A."/>
            <person name="Sugiura Y."/>
            <person name="Maeda R."/>
            <person name="Honda K."/>
            <person name="Sakurai N."/>
            <person name="Takahashi Y."/>
            <person name="Watada M."/>
            <person name="Katoh T."/>
            <person name="Gotoh A."/>
            <person name="Gotoh Y."/>
            <person name="Taniguchi I."/>
            <person name="Nakamura K."/>
            <person name="Hayashi T."/>
            <person name="Katayama T."/>
            <person name="Uemura T."/>
            <person name="Hattori Y."/>
        </authorList>
    </citation>
    <scope>NUCLEOTIDE SEQUENCE [LARGE SCALE GENOMIC DNA]</scope>
    <source>
        <strain evidence="8 9">SC-9</strain>
    </source>
</reference>
<comment type="similarity">
    <text evidence="6">Belongs to the GOT1 family.</text>
</comment>
<dbReference type="GeneID" id="90074103"/>
<proteinExistence type="inferred from homology"/>
<dbReference type="GO" id="GO:0006888">
    <property type="term" value="P:endoplasmic reticulum to Golgi vesicle-mediated transport"/>
    <property type="evidence" value="ECO:0007669"/>
    <property type="project" value="InterPro"/>
</dbReference>
<dbReference type="PANTHER" id="PTHR21493:SF9">
    <property type="entry name" value="GOLGI TRANSPORT PROTEIN 1-RELATED"/>
    <property type="match status" value="1"/>
</dbReference>
<evidence type="ECO:0000256" key="3">
    <source>
        <dbReference type="ARBA" id="ARBA00022989"/>
    </source>
</evidence>
<sequence>MLWLSEQQKFGAFFTAAGVVLFTLGVMFFFDSGLLAMGNVSFLIGVTLLIGPQKALGYFMRPTKIRGTICFAIGIFMIFMKHAFIGFAIECFGILFLFGDVLNIIVTFLRSMPVIGPILSHPSVAPFIDKIANVNVLPV</sequence>
<dbReference type="Proteomes" id="UP001360560">
    <property type="component" value="Unassembled WGS sequence"/>
</dbReference>
<gene>
    <name evidence="8" type="ORF">DASC09_034530</name>
</gene>
<dbReference type="GO" id="GO:0030134">
    <property type="term" value="C:COPII-coated ER to Golgi transport vesicle"/>
    <property type="evidence" value="ECO:0007669"/>
    <property type="project" value="TreeGrafter"/>
</dbReference>
<keyword evidence="5 7" id="KW-0472">Membrane</keyword>
<organism evidence="8 9">
    <name type="scientific">Saccharomycopsis crataegensis</name>
    <dbReference type="NCBI Taxonomy" id="43959"/>
    <lineage>
        <taxon>Eukaryota</taxon>
        <taxon>Fungi</taxon>
        <taxon>Dikarya</taxon>
        <taxon>Ascomycota</taxon>
        <taxon>Saccharomycotina</taxon>
        <taxon>Saccharomycetes</taxon>
        <taxon>Saccharomycopsidaceae</taxon>
        <taxon>Saccharomycopsis</taxon>
    </lineage>
</organism>
<evidence type="ECO:0000256" key="2">
    <source>
        <dbReference type="ARBA" id="ARBA00022692"/>
    </source>
</evidence>
<evidence type="ECO:0000256" key="1">
    <source>
        <dbReference type="ARBA" id="ARBA00004653"/>
    </source>
</evidence>
<keyword evidence="9" id="KW-1185">Reference proteome</keyword>
<dbReference type="InterPro" id="IPR045176">
    <property type="entry name" value="Got1"/>
</dbReference>
<dbReference type="GO" id="GO:0000137">
    <property type="term" value="C:Golgi cis cisterna"/>
    <property type="evidence" value="ECO:0007669"/>
    <property type="project" value="TreeGrafter"/>
</dbReference>
<feature type="transmembrane region" description="Helical" evidence="7">
    <location>
        <begin position="35"/>
        <end position="51"/>
    </location>
</feature>
<name>A0AAV5QMW3_9ASCO</name>
<evidence type="ECO:0000256" key="7">
    <source>
        <dbReference type="SAM" id="Phobius"/>
    </source>
</evidence>
<dbReference type="GO" id="GO:0042147">
    <property type="term" value="P:retrograde transport, endosome to Golgi"/>
    <property type="evidence" value="ECO:0007669"/>
    <property type="project" value="InterPro"/>
</dbReference>
<dbReference type="Pfam" id="PF04178">
    <property type="entry name" value="Got1"/>
    <property type="match status" value="1"/>
</dbReference>
<comment type="caution">
    <text evidence="8">The sequence shown here is derived from an EMBL/GenBank/DDBJ whole genome shotgun (WGS) entry which is preliminary data.</text>
</comment>
<accession>A0AAV5QMW3</accession>
<evidence type="ECO:0000313" key="9">
    <source>
        <dbReference type="Proteomes" id="UP001360560"/>
    </source>
</evidence>
<dbReference type="GO" id="GO:0005783">
    <property type="term" value="C:endoplasmic reticulum"/>
    <property type="evidence" value="ECO:0007669"/>
    <property type="project" value="TreeGrafter"/>
</dbReference>